<organism evidence="2 3">
    <name type="scientific">Sporomusa ovata</name>
    <dbReference type="NCBI Taxonomy" id="2378"/>
    <lineage>
        <taxon>Bacteria</taxon>
        <taxon>Bacillati</taxon>
        <taxon>Bacillota</taxon>
        <taxon>Negativicutes</taxon>
        <taxon>Selenomonadales</taxon>
        <taxon>Sporomusaceae</taxon>
        <taxon>Sporomusa</taxon>
    </lineage>
</organism>
<name>A0A0U1L4I9_9FIRM</name>
<dbReference type="Proteomes" id="UP000049855">
    <property type="component" value="Unassembled WGS sequence"/>
</dbReference>
<keyword evidence="1" id="KW-0732">Signal</keyword>
<evidence type="ECO:0000256" key="1">
    <source>
        <dbReference type="SAM" id="SignalP"/>
    </source>
</evidence>
<evidence type="ECO:0000313" key="2">
    <source>
        <dbReference type="EMBL" id="CQR74622.1"/>
    </source>
</evidence>
<keyword evidence="3" id="KW-1185">Reference proteome</keyword>
<dbReference type="EMBL" id="CTRP01000014">
    <property type="protein sequence ID" value="CQR74622.1"/>
    <property type="molecule type" value="Genomic_DNA"/>
</dbReference>
<feature type="signal peptide" evidence="1">
    <location>
        <begin position="1"/>
        <end position="23"/>
    </location>
</feature>
<gene>
    <name evidence="2" type="ORF">SpAn4DRAFT_1084</name>
</gene>
<dbReference type="RefSeq" id="WP_021170609.1">
    <property type="nucleotide sequence ID" value="NZ_CTRP01000014.1"/>
</dbReference>
<proteinExistence type="predicted"/>
<dbReference type="AlphaFoldDB" id="A0A0U1L4I9"/>
<feature type="chain" id="PRO_5006710766" description="Porin" evidence="1">
    <location>
        <begin position="24"/>
        <end position="286"/>
    </location>
</feature>
<evidence type="ECO:0000313" key="3">
    <source>
        <dbReference type="Proteomes" id="UP000049855"/>
    </source>
</evidence>
<dbReference type="SUPFAM" id="SSF56935">
    <property type="entry name" value="Porins"/>
    <property type="match status" value="1"/>
</dbReference>
<accession>A0A0U1L4I9</accession>
<sequence>MKKKLLTAAVLSALTLSAASVFASPITFSGDGYIQYNNTTQAPSAFNWDNWNGIDTRFRLNVDGNITDNLRAHVRFVQEQDVSTEYASNQARMDMAYIAGKFDNFEIQVGKDDLFTGKGLLIDDHQFTGVKASTTLDVLKLSGFYGKDNDLTRTGTLDLSTSLNGVNLGANYVLFDTTHYYGVNADTKIGDAVLNAEYVKNSVTSADGYMAGITKGAYTVSYRDIEDGAVPTFHTTNLNYDNSKGFKVSAKYDVTKNSSITLYQDFAKDQAGAKKHRTNVEYDFNF</sequence>
<evidence type="ECO:0008006" key="4">
    <source>
        <dbReference type="Google" id="ProtNLM"/>
    </source>
</evidence>
<reference evidence="3" key="1">
    <citation type="submission" date="2015-03" db="EMBL/GenBank/DDBJ databases">
        <authorList>
            <person name="Nijsse Bart"/>
        </authorList>
    </citation>
    <scope>NUCLEOTIDE SEQUENCE [LARGE SCALE GENOMIC DNA]</scope>
</reference>
<protein>
    <recommendedName>
        <fullName evidence="4">Porin</fullName>
    </recommendedName>
</protein>